<dbReference type="EMBL" id="NEXI01000024">
    <property type="protein sequence ID" value="PSN98832.1"/>
    <property type="molecule type" value="Genomic_DNA"/>
</dbReference>
<evidence type="ECO:0000256" key="1">
    <source>
        <dbReference type="SAM" id="MobiDB-lite"/>
    </source>
</evidence>
<name>A0A2R6BJL5_9ARCH</name>
<dbReference type="Proteomes" id="UP000241972">
    <property type="component" value="Unassembled WGS sequence"/>
</dbReference>
<evidence type="ECO:0000313" key="2">
    <source>
        <dbReference type="EMBL" id="PSN98832.1"/>
    </source>
</evidence>
<sequence length="105" mass="11322">MVPIIGPTIVPIPPSAHMNTGRAEKRRPKSVGEATPLENTYTAPIIPANRFERAKATILNFEVFIPRDSAATSFSLMDFNTRPSLELATAKKVTAATAKITSDAL</sequence>
<reference evidence="2 3" key="1">
    <citation type="submission" date="2017-04" db="EMBL/GenBank/DDBJ databases">
        <title>Novel microbial lineages endemic to geothermal iron-oxide mats fill important gaps in the evolutionary history of Archaea.</title>
        <authorList>
            <person name="Jay Z.J."/>
            <person name="Beam J.P."/>
            <person name="Dlakic M."/>
            <person name="Rusch D.B."/>
            <person name="Kozubal M.A."/>
            <person name="Inskeep W.P."/>
        </authorList>
    </citation>
    <scope>NUCLEOTIDE SEQUENCE [LARGE SCALE GENOMIC DNA]</scope>
    <source>
        <strain evidence="2">ECH_B_3</strain>
    </source>
</reference>
<accession>A0A2R6BJL5</accession>
<feature type="region of interest" description="Disordered" evidence="1">
    <location>
        <begin position="13"/>
        <end position="36"/>
    </location>
</feature>
<gene>
    <name evidence="2" type="ORF">B9Q07_08495</name>
</gene>
<proteinExistence type="predicted"/>
<dbReference type="AlphaFoldDB" id="A0A2R6BJL5"/>
<organism evidence="2 3">
    <name type="scientific">Candidatus Marsarchaeota G2 archaeon ECH_B_3</name>
    <dbReference type="NCBI Taxonomy" id="1978161"/>
    <lineage>
        <taxon>Archaea</taxon>
        <taxon>Candidatus Marsarchaeota</taxon>
        <taxon>Candidatus Marsarchaeota group 2</taxon>
    </lineage>
</organism>
<protein>
    <submittedName>
        <fullName evidence="2">Uncharacterized protein</fullName>
    </submittedName>
</protein>
<evidence type="ECO:0000313" key="3">
    <source>
        <dbReference type="Proteomes" id="UP000241972"/>
    </source>
</evidence>
<comment type="caution">
    <text evidence="2">The sequence shown here is derived from an EMBL/GenBank/DDBJ whole genome shotgun (WGS) entry which is preliminary data.</text>
</comment>